<dbReference type="RefSeq" id="WP_208264102.1">
    <property type="nucleotide sequence ID" value="NZ_JAGEOJ010000045.1"/>
</dbReference>
<name>A0A939PN48_9ACTN</name>
<gene>
    <name evidence="1" type="ORF">J4573_52915</name>
</gene>
<accession>A0A939PN48</accession>
<dbReference type="EMBL" id="JAGEOJ010000045">
    <property type="protein sequence ID" value="MBO2455861.1"/>
    <property type="molecule type" value="Genomic_DNA"/>
</dbReference>
<evidence type="ECO:0000313" key="2">
    <source>
        <dbReference type="Proteomes" id="UP000669179"/>
    </source>
</evidence>
<organism evidence="1 2">
    <name type="scientific">Actinomadura barringtoniae</name>
    <dbReference type="NCBI Taxonomy" id="1427535"/>
    <lineage>
        <taxon>Bacteria</taxon>
        <taxon>Bacillati</taxon>
        <taxon>Actinomycetota</taxon>
        <taxon>Actinomycetes</taxon>
        <taxon>Streptosporangiales</taxon>
        <taxon>Thermomonosporaceae</taxon>
        <taxon>Actinomadura</taxon>
    </lineage>
</organism>
<dbReference type="Proteomes" id="UP000669179">
    <property type="component" value="Unassembled WGS sequence"/>
</dbReference>
<comment type="caution">
    <text evidence="1">The sequence shown here is derived from an EMBL/GenBank/DDBJ whole genome shotgun (WGS) entry which is preliminary data.</text>
</comment>
<evidence type="ECO:0000313" key="1">
    <source>
        <dbReference type="EMBL" id="MBO2455861.1"/>
    </source>
</evidence>
<keyword evidence="2" id="KW-1185">Reference proteome</keyword>
<sequence>MTVPRHLRPYKAGDTVVYPASMSVRLWAKPFAKKIDQAEANRLNKLEGRIAEPEADA</sequence>
<proteinExistence type="predicted"/>
<dbReference type="AlphaFoldDB" id="A0A939PN48"/>
<protein>
    <submittedName>
        <fullName evidence="1">Uncharacterized protein</fullName>
    </submittedName>
</protein>
<reference evidence="1" key="1">
    <citation type="submission" date="2021-03" db="EMBL/GenBank/DDBJ databases">
        <authorList>
            <person name="Kanchanasin P."/>
            <person name="Saeng-In P."/>
            <person name="Phongsopitanun W."/>
            <person name="Yuki M."/>
            <person name="Kudo T."/>
            <person name="Ohkuma M."/>
            <person name="Tanasupawat S."/>
        </authorList>
    </citation>
    <scope>NUCLEOTIDE SEQUENCE</scope>
    <source>
        <strain evidence="1">GKU 128</strain>
    </source>
</reference>